<evidence type="ECO:0000256" key="12">
    <source>
        <dbReference type="ARBA" id="ARBA00047398"/>
    </source>
</evidence>
<organism evidence="16 17">
    <name type="scientific">Candidatus Scalindua rubra</name>
    <dbReference type="NCBI Taxonomy" id="1872076"/>
    <lineage>
        <taxon>Bacteria</taxon>
        <taxon>Pseudomonadati</taxon>
        <taxon>Planctomycetota</taxon>
        <taxon>Candidatus Brocadiia</taxon>
        <taxon>Candidatus Brocadiales</taxon>
        <taxon>Candidatus Scalinduaceae</taxon>
        <taxon>Candidatus Scalindua</taxon>
    </lineage>
</organism>
<gene>
    <name evidence="13" type="primary">cysS</name>
    <name evidence="16" type="ORF">SCARUB_02373</name>
</gene>
<comment type="catalytic activity">
    <reaction evidence="12 13">
        <text>tRNA(Cys) + L-cysteine + ATP = L-cysteinyl-tRNA(Cys) + AMP + diphosphate</text>
        <dbReference type="Rhea" id="RHEA:17773"/>
        <dbReference type="Rhea" id="RHEA-COMP:9661"/>
        <dbReference type="Rhea" id="RHEA-COMP:9679"/>
        <dbReference type="ChEBI" id="CHEBI:30616"/>
        <dbReference type="ChEBI" id="CHEBI:33019"/>
        <dbReference type="ChEBI" id="CHEBI:35235"/>
        <dbReference type="ChEBI" id="CHEBI:78442"/>
        <dbReference type="ChEBI" id="CHEBI:78517"/>
        <dbReference type="ChEBI" id="CHEBI:456215"/>
        <dbReference type="EC" id="6.1.1.16"/>
    </reaction>
</comment>
<keyword evidence="11 13" id="KW-0030">Aminoacyl-tRNA synthetase</keyword>
<dbReference type="Pfam" id="PF01406">
    <property type="entry name" value="tRNA-synt_1e"/>
    <property type="match status" value="1"/>
</dbReference>
<dbReference type="InterPro" id="IPR015273">
    <property type="entry name" value="Cys-tRNA-synt_Ia_DALR"/>
</dbReference>
<evidence type="ECO:0000259" key="15">
    <source>
        <dbReference type="SMART" id="SM00840"/>
    </source>
</evidence>
<evidence type="ECO:0000256" key="5">
    <source>
        <dbReference type="ARBA" id="ARBA00022598"/>
    </source>
</evidence>
<feature type="binding site" evidence="13">
    <location>
        <position position="29"/>
    </location>
    <ligand>
        <name>Zn(2+)</name>
        <dbReference type="ChEBI" id="CHEBI:29105"/>
    </ligand>
</feature>
<feature type="binding site" evidence="13">
    <location>
        <position position="245"/>
    </location>
    <ligand>
        <name>Zn(2+)</name>
        <dbReference type="ChEBI" id="CHEBI:29105"/>
    </ligand>
</feature>
<comment type="caution">
    <text evidence="16">The sequence shown here is derived from an EMBL/GenBank/DDBJ whole genome shotgun (WGS) entry which is preliminary data.</text>
</comment>
<keyword evidence="7 13" id="KW-0547">Nucleotide-binding</keyword>
<dbReference type="CDD" id="cd00672">
    <property type="entry name" value="CysRS_core"/>
    <property type="match status" value="1"/>
</dbReference>
<reference evidence="16 17" key="1">
    <citation type="submission" date="2016-07" db="EMBL/GenBank/DDBJ databases">
        <title>Draft genome of Scalindua rubra, obtained from a brine-seawater interface in the Red Sea, sheds light on salt adaptation in anammox bacteria.</title>
        <authorList>
            <person name="Speth D.R."/>
            <person name="Lagkouvardos I."/>
            <person name="Wang Y."/>
            <person name="Qian P.-Y."/>
            <person name="Dutilh B.E."/>
            <person name="Jetten M.S."/>
        </authorList>
    </citation>
    <scope>NUCLEOTIDE SEQUENCE [LARGE SCALE GENOMIC DNA]</scope>
    <source>
        <strain evidence="16">BSI-1</strain>
    </source>
</reference>
<evidence type="ECO:0000256" key="9">
    <source>
        <dbReference type="ARBA" id="ARBA00022840"/>
    </source>
</evidence>
<protein>
    <recommendedName>
        <fullName evidence="13">Cysteine--tRNA ligase</fullName>
        <ecNumber evidence="13">6.1.1.16</ecNumber>
    </recommendedName>
    <alternativeName>
        <fullName evidence="13">Cysteinyl-tRNA synthetase</fullName>
        <shortName evidence="13">CysRS</shortName>
    </alternativeName>
</protein>
<dbReference type="Pfam" id="PF09190">
    <property type="entry name" value="DALR_2"/>
    <property type="match status" value="1"/>
</dbReference>
<dbReference type="Proteomes" id="UP000094056">
    <property type="component" value="Unassembled WGS sequence"/>
</dbReference>
<feature type="coiled-coil region" evidence="14">
    <location>
        <begin position="320"/>
        <end position="347"/>
    </location>
</feature>
<keyword evidence="4 13" id="KW-0963">Cytoplasm</keyword>
<dbReference type="InterPro" id="IPR009080">
    <property type="entry name" value="tRNAsynth_Ia_anticodon-bd"/>
</dbReference>
<evidence type="ECO:0000256" key="8">
    <source>
        <dbReference type="ARBA" id="ARBA00022833"/>
    </source>
</evidence>
<keyword evidence="14" id="KW-0175">Coiled coil</keyword>
<comment type="subcellular location">
    <subcellularLocation>
        <location evidence="1 13">Cytoplasm</location>
    </subcellularLocation>
</comment>
<evidence type="ECO:0000256" key="13">
    <source>
        <dbReference type="HAMAP-Rule" id="MF_00041"/>
    </source>
</evidence>
<feature type="short sequence motif" description="'HIGH' region" evidence="13">
    <location>
        <begin position="31"/>
        <end position="41"/>
    </location>
</feature>
<feature type="binding site" evidence="13">
    <location>
        <position position="220"/>
    </location>
    <ligand>
        <name>Zn(2+)</name>
        <dbReference type="ChEBI" id="CHEBI:29105"/>
    </ligand>
</feature>
<dbReference type="InterPro" id="IPR056411">
    <property type="entry name" value="CysS_C"/>
</dbReference>
<evidence type="ECO:0000256" key="6">
    <source>
        <dbReference type="ARBA" id="ARBA00022723"/>
    </source>
</evidence>
<keyword evidence="8 13" id="KW-0862">Zinc</keyword>
<keyword evidence="6 13" id="KW-0479">Metal-binding</keyword>
<proteinExistence type="inferred from homology"/>
<accession>A0A1E3XA79</accession>
<comment type="cofactor">
    <cofactor evidence="13">
        <name>Zn(2+)</name>
        <dbReference type="ChEBI" id="CHEBI:29105"/>
    </cofactor>
    <text evidence="13">Binds 1 zinc ion per subunit.</text>
</comment>
<evidence type="ECO:0000256" key="7">
    <source>
        <dbReference type="ARBA" id="ARBA00022741"/>
    </source>
</evidence>
<dbReference type="InterPro" id="IPR024909">
    <property type="entry name" value="Cys-tRNA/MSH_ligase"/>
</dbReference>
<keyword evidence="5 13" id="KW-0436">Ligase</keyword>
<dbReference type="EC" id="6.1.1.16" evidence="13"/>
<comment type="subunit">
    <text evidence="3 13">Monomer.</text>
</comment>
<dbReference type="InterPro" id="IPR032678">
    <property type="entry name" value="tRNA-synt_1_cat_dom"/>
</dbReference>
<dbReference type="EMBL" id="MAYW01000059">
    <property type="protein sequence ID" value="ODS32518.1"/>
    <property type="molecule type" value="Genomic_DNA"/>
</dbReference>
<evidence type="ECO:0000256" key="4">
    <source>
        <dbReference type="ARBA" id="ARBA00022490"/>
    </source>
</evidence>
<dbReference type="SUPFAM" id="SSF47323">
    <property type="entry name" value="Anticodon-binding domain of a subclass of class I aminoacyl-tRNA synthetases"/>
    <property type="match status" value="1"/>
</dbReference>
<dbReference type="SMART" id="SM00840">
    <property type="entry name" value="DALR_2"/>
    <property type="match status" value="1"/>
</dbReference>
<dbReference type="PATRIC" id="fig|1872076.5.peg.2783"/>
<comment type="similarity">
    <text evidence="2 13">Belongs to the class-I aminoacyl-tRNA synthetase family.</text>
</comment>
<dbReference type="GO" id="GO:0006423">
    <property type="term" value="P:cysteinyl-tRNA aminoacylation"/>
    <property type="evidence" value="ECO:0007669"/>
    <property type="project" value="UniProtKB-UniRule"/>
</dbReference>
<dbReference type="Gene3D" id="1.20.120.1910">
    <property type="entry name" value="Cysteine-tRNA ligase, C-terminal anti-codon recognition domain"/>
    <property type="match status" value="1"/>
</dbReference>
<evidence type="ECO:0000256" key="11">
    <source>
        <dbReference type="ARBA" id="ARBA00023146"/>
    </source>
</evidence>
<feature type="domain" description="Cysteinyl-tRNA synthetase class Ia DALR" evidence="15">
    <location>
        <begin position="363"/>
        <end position="429"/>
    </location>
</feature>
<dbReference type="GO" id="GO:0005524">
    <property type="term" value="F:ATP binding"/>
    <property type="evidence" value="ECO:0007669"/>
    <property type="project" value="UniProtKB-UniRule"/>
</dbReference>
<dbReference type="AlphaFoldDB" id="A0A1E3XA79"/>
<dbReference type="FunFam" id="3.40.50.620:FF:000130">
    <property type="entry name" value="Cysteine--tRNA ligase"/>
    <property type="match status" value="1"/>
</dbReference>
<dbReference type="PRINTS" id="PR00983">
    <property type="entry name" value="TRNASYNTHCYS"/>
</dbReference>
<dbReference type="SUPFAM" id="SSF52374">
    <property type="entry name" value="Nucleotidylyl transferase"/>
    <property type="match status" value="1"/>
</dbReference>
<feature type="binding site" evidence="13">
    <location>
        <position position="280"/>
    </location>
    <ligand>
        <name>ATP</name>
        <dbReference type="ChEBI" id="CHEBI:30616"/>
    </ligand>
</feature>
<dbReference type="GO" id="GO:0008270">
    <property type="term" value="F:zinc ion binding"/>
    <property type="evidence" value="ECO:0007669"/>
    <property type="project" value="UniProtKB-UniRule"/>
</dbReference>
<dbReference type="InterPro" id="IPR015803">
    <property type="entry name" value="Cys-tRNA-ligase"/>
</dbReference>
<sequence length="492" mass="56743">MTLKIYNTLTKQKDVFTPHEEGRVGIYVCGPTVYDHPHIGHAKSYVSFDVVVRYLRYLGYKVRYVQNITDVGHLTDNADAGEDKIEQRAKLEKVEPMELVELYMRSYYEDMDALNNLRPDISPRATGHIPEQIDFVKKLIDKGFAYEANQSVYFDVSKLKDYGKLSGRKLDEQESGSRVEINPEKKHPADFALWKRAEPGHIMKWNSPWGVGFPGWHLECSVMSMKYLGETFDIHGGGIENVFPHHECEVAQSEAANERPFARYWMHNNMVTVNGQKMGKSLGNFVTLKDAFKKYSPLTIRFFVLNTHYSSPIDYSDEALDAADKGIERLHNTIRNLRERLESSKGTKGQEIWKTKLEKYKSAFEEAMNEDFNTAEAMAVLFNLTKEVNSLLNSEEEISKGILSEIDSFYRIYGDNVLGIIPEKTAQYGSNDADAYKMEDNLIKALIDTRNDLRISKNWELADDIRNRLEKRGIIIEDRKGKTIWRKKKFIQ</sequence>
<dbReference type="Pfam" id="PF23493">
    <property type="entry name" value="CysS_C"/>
    <property type="match status" value="1"/>
</dbReference>
<feature type="binding site" evidence="13">
    <location>
        <position position="249"/>
    </location>
    <ligand>
        <name>Zn(2+)</name>
        <dbReference type="ChEBI" id="CHEBI:29105"/>
    </ligand>
</feature>
<keyword evidence="9 13" id="KW-0067">ATP-binding</keyword>
<dbReference type="Gene3D" id="3.40.50.620">
    <property type="entry name" value="HUPs"/>
    <property type="match status" value="1"/>
</dbReference>
<dbReference type="PANTHER" id="PTHR10890:SF3">
    <property type="entry name" value="CYSTEINE--TRNA LIGASE, CYTOPLASMIC"/>
    <property type="match status" value="1"/>
</dbReference>
<evidence type="ECO:0000256" key="3">
    <source>
        <dbReference type="ARBA" id="ARBA00011245"/>
    </source>
</evidence>
<evidence type="ECO:0000313" key="16">
    <source>
        <dbReference type="EMBL" id="ODS32518.1"/>
    </source>
</evidence>
<name>A0A1E3XA79_9BACT</name>
<dbReference type="GO" id="GO:0004817">
    <property type="term" value="F:cysteine-tRNA ligase activity"/>
    <property type="evidence" value="ECO:0007669"/>
    <property type="project" value="UniProtKB-UniRule"/>
</dbReference>
<keyword evidence="10 13" id="KW-0648">Protein biosynthesis</keyword>
<dbReference type="InterPro" id="IPR014729">
    <property type="entry name" value="Rossmann-like_a/b/a_fold"/>
</dbReference>
<dbReference type="GO" id="GO:0005829">
    <property type="term" value="C:cytosol"/>
    <property type="evidence" value="ECO:0007669"/>
    <property type="project" value="TreeGrafter"/>
</dbReference>
<evidence type="ECO:0000256" key="2">
    <source>
        <dbReference type="ARBA" id="ARBA00005594"/>
    </source>
</evidence>
<dbReference type="NCBIfam" id="TIGR00435">
    <property type="entry name" value="cysS"/>
    <property type="match status" value="1"/>
</dbReference>
<dbReference type="PANTHER" id="PTHR10890">
    <property type="entry name" value="CYSTEINYL-TRNA SYNTHETASE"/>
    <property type="match status" value="1"/>
</dbReference>
<evidence type="ECO:0000313" key="17">
    <source>
        <dbReference type="Proteomes" id="UP000094056"/>
    </source>
</evidence>
<evidence type="ECO:0000256" key="14">
    <source>
        <dbReference type="SAM" id="Coils"/>
    </source>
</evidence>
<evidence type="ECO:0000256" key="1">
    <source>
        <dbReference type="ARBA" id="ARBA00004496"/>
    </source>
</evidence>
<feature type="short sequence motif" description="'KMSKS' region" evidence="13">
    <location>
        <begin position="277"/>
        <end position="281"/>
    </location>
</feature>
<dbReference type="HAMAP" id="MF_00041">
    <property type="entry name" value="Cys_tRNA_synth"/>
    <property type="match status" value="1"/>
</dbReference>
<evidence type="ECO:0000256" key="10">
    <source>
        <dbReference type="ARBA" id="ARBA00022917"/>
    </source>
</evidence>